<sequence length="438" mass="48584">MQREFWRLIATGVTTVEASLAVGVSWPVGTRWFRHAGGMPPISLAEPTGRYLSFEEREEIAILRAKGAGVRQIARAVRRDPSTISRELRRNAATRGGRPEYRATVAQWKAQQAAKRPKVAKLVTNQRLRDYVQERLDGTVRRADGTIVAGPVAAGWKGRKMKPQRADRRWVTAWSPQQISSRLVLDFPEDASMRISHEAIYQALFVQGRGALKRELVACLRTGRALREPRARTRNKPQGHVTADVVFSQRPADAADRAVPGHWEGDLIIGIGRSAIGTLVERSSRSTLLVHLPRLEGWGQQPAVKNGPSLGGYGAVAMNAALTASMTRLPDQLRQTLTWDRGKELSGHAQFALDTGTKVFFADPHSPWQRPTNENTNGLLRQYFPKGTDLSRWSADDLEAVARTINDRPRKVLGWKTPAEVFAEQLQSLQQPGVASIG</sequence>
<dbReference type="Pfam" id="PF13936">
    <property type="entry name" value="HTH_38"/>
    <property type="match status" value="1"/>
</dbReference>
<protein>
    <submittedName>
        <fullName evidence="3">IS30 family transposase</fullName>
    </submittedName>
</protein>
<reference evidence="3 4" key="1">
    <citation type="submission" date="2019-02" db="EMBL/GenBank/DDBJ databases">
        <title>Sequencing the genomes of 1000 actinobacteria strains.</title>
        <authorList>
            <person name="Klenk H.-P."/>
        </authorList>
    </citation>
    <scope>NUCLEOTIDE SEQUENCE [LARGE SCALE GENOMIC DNA]</scope>
    <source>
        <strain evidence="3 4">DSM 44509</strain>
    </source>
</reference>
<feature type="domain" description="Integrase catalytic" evidence="2">
    <location>
        <begin position="247"/>
        <end position="426"/>
    </location>
</feature>
<dbReference type="InterPro" id="IPR053392">
    <property type="entry name" value="Transposase_IS30-like"/>
</dbReference>
<dbReference type="InterPro" id="IPR036397">
    <property type="entry name" value="RNaseH_sf"/>
</dbReference>
<proteinExistence type="predicted"/>
<dbReference type="InterPro" id="IPR001584">
    <property type="entry name" value="Integrase_cat-core"/>
</dbReference>
<gene>
    <name evidence="3" type="ORF">BKA19_1450</name>
</gene>
<comment type="caution">
    <text evidence="3">The sequence shown here is derived from an EMBL/GenBank/DDBJ whole genome shotgun (WGS) entry which is preliminary data.</text>
</comment>
<keyword evidence="1" id="KW-0233">DNA recombination</keyword>
<organism evidence="3 4">
    <name type="scientific">Blastococcus saxobsidens</name>
    <dbReference type="NCBI Taxonomy" id="138336"/>
    <lineage>
        <taxon>Bacteria</taxon>
        <taxon>Bacillati</taxon>
        <taxon>Actinomycetota</taxon>
        <taxon>Actinomycetes</taxon>
        <taxon>Geodermatophilales</taxon>
        <taxon>Geodermatophilaceae</taxon>
        <taxon>Blastococcus</taxon>
    </lineage>
</organism>
<evidence type="ECO:0000259" key="2">
    <source>
        <dbReference type="PROSITE" id="PS50994"/>
    </source>
</evidence>
<dbReference type="InterPro" id="IPR051917">
    <property type="entry name" value="Transposase-Integrase"/>
</dbReference>
<dbReference type="SUPFAM" id="SSF53098">
    <property type="entry name" value="Ribonuclease H-like"/>
    <property type="match status" value="1"/>
</dbReference>
<name>A0A4Q7Y4K9_9ACTN</name>
<dbReference type="GO" id="GO:0005829">
    <property type="term" value="C:cytosol"/>
    <property type="evidence" value="ECO:0007669"/>
    <property type="project" value="TreeGrafter"/>
</dbReference>
<dbReference type="InterPro" id="IPR012337">
    <property type="entry name" value="RNaseH-like_sf"/>
</dbReference>
<dbReference type="InterPro" id="IPR025246">
    <property type="entry name" value="IS30-like_HTH"/>
</dbReference>
<dbReference type="GO" id="GO:0003676">
    <property type="term" value="F:nucleic acid binding"/>
    <property type="evidence" value="ECO:0007669"/>
    <property type="project" value="InterPro"/>
</dbReference>
<evidence type="ECO:0000256" key="1">
    <source>
        <dbReference type="ARBA" id="ARBA00023172"/>
    </source>
</evidence>
<keyword evidence="4" id="KW-1185">Reference proteome</keyword>
<dbReference type="GO" id="GO:0032196">
    <property type="term" value="P:transposition"/>
    <property type="evidence" value="ECO:0007669"/>
    <property type="project" value="TreeGrafter"/>
</dbReference>
<dbReference type="Proteomes" id="UP000292507">
    <property type="component" value="Unassembled WGS sequence"/>
</dbReference>
<accession>A0A4Q7Y4K9</accession>
<dbReference type="NCBIfam" id="NF033563">
    <property type="entry name" value="transpos_IS30"/>
    <property type="match status" value="2"/>
</dbReference>
<dbReference type="GO" id="GO:0004803">
    <property type="term" value="F:transposase activity"/>
    <property type="evidence" value="ECO:0007669"/>
    <property type="project" value="TreeGrafter"/>
</dbReference>
<evidence type="ECO:0000313" key="3">
    <source>
        <dbReference type="EMBL" id="RZU31770.1"/>
    </source>
</evidence>
<dbReference type="GO" id="GO:0006310">
    <property type="term" value="P:DNA recombination"/>
    <property type="evidence" value="ECO:0007669"/>
    <property type="project" value="UniProtKB-KW"/>
</dbReference>
<dbReference type="Gene3D" id="3.30.420.10">
    <property type="entry name" value="Ribonuclease H-like superfamily/Ribonuclease H"/>
    <property type="match status" value="1"/>
</dbReference>
<dbReference type="EMBL" id="SHKV01000001">
    <property type="protein sequence ID" value="RZU31770.1"/>
    <property type="molecule type" value="Genomic_DNA"/>
</dbReference>
<dbReference type="PANTHER" id="PTHR10948">
    <property type="entry name" value="TRANSPOSASE"/>
    <property type="match status" value="1"/>
</dbReference>
<dbReference type="GO" id="GO:0015074">
    <property type="term" value="P:DNA integration"/>
    <property type="evidence" value="ECO:0007669"/>
    <property type="project" value="InterPro"/>
</dbReference>
<dbReference type="AlphaFoldDB" id="A0A4Q7Y4K9"/>
<evidence type="ECO:0000313" key="4">
    <source>
        <dbReference type="Proteomes" id="UP000292507"/>
    </source>
</evidence>
<dbReference type="PROSITE" id="PS50994">
    <property type="entry name" value="INTEGRASE"/>
    <property type="match status" value="1"/>
</dbReference>
<dbReference type="PANTHER" id="PTHR10948:SF23">
    <property type="entry name" value="TRANSPOSASE INSI FOR INSERTION SEQUENCE ELEMENT IS30A-RELATED"/>
    <property type="match status" value="1"/>
</dbReference>